<dbReference type="InterPro" id="IPR013078">
    <property type="entry name" value="His_Pase_superF_clade-1"/>
</dbReference>
<dbReference type="CDD" id="cd07067">
    <property type="entry name" value="HP_PGM_like"/>
    <property type="match status" value="1"/>
</dbReference>
<dbReference type="InterPro" id="IPR029033">
    <property type="entry name" value="His_PPase_superfam"/>
</dbReference>
<reference evidence="1 2" key="1">
    <citation type="submission" date="2024-09" db="EMBL/GenBank/DDBJ databases">
        <authorList>
            <person name="Sun Q."/>
            <person name="Mori K."/>
        </authorList>
    </citation>
    <scope>NUCLEOTIDE SEQUENCE [LARGE SCALE GENOMIC DNA]</scope>
    <source>
        <strain evidence="1 2">CECT 9424</strain>
    </source>
</reference>
<dbReference type="RefSeq" id="WP_377069376.1">
    <property type="nucleotide sequence ID" value="NZ_JBHMEC010000015.1"/>
</dbReference>
<dbReference type="PANTHER" id="PTHR47623:SF1">
    <property type="entry name" value="OS09G0287300 PROTEIN"/>
    <property type="match status" value="1"/>
</dbReference>
<dbReference type="PANTHER" id="PTHR47623">
    <property type="entry name" value="OS09G0287300 PROTEIN"/>
    <property type="match status" value="1"/>
</dbReference>
<dbReference type="SUPFAM" id="SSF53254">
    <property type="entry name" value="Phosphoglycerate mutase-like"/>
    <property type="match status" value="1"/>
</dbReference>
<keyword evidence="2" id="KW-1185">Reference proteome</keyword>
<dbReference type="Gene3D" id="3.40.50.1240">
    <property type="entry name" value="Phosphoglycerate mutase-like"/>
    <property type="match status" value="1"/>
</dbReference>
<dbReference type="Pfam" id="PF00300">
    <property type="entry name" value="His_Phos_1"/>
    <property type="match status" value="1"/>
</dbReference>
<sequence length="165" mass="18143">MKRLILMRHAKSDWNNPALPDHDRPLNKRGRRAATALGAWLRAHDLAPDEILCSTATRTQETCARLALPRAPELHAALYLAEPPEMLDLLRAASGDTVLMIGHNPGIAEFAASLTATPPDHDRFEDYPTGATLVAAFGNGTWRDLRPGTGRVQHFVIPRELTDTP</sequence>
<dbReference type="SMART" id="SM00855">
    <property type="entry name" value="PGAM"/>
    <property type="match status" value="1"/>
</dbReference>
<protein>
    <submittedName>
        <fullName evidence="1">Histidine phosphatase family protein</fullName>
    </submittedName>
</protein>
<gene>
    <name evidence="1" type="ORF">ACFFU4_09350</name>
</gene>
<comment type="caution">
    <text evidence="1">The sequence shown here is derived from an EMBL/GenBank/DDBJ whole genome shotgun (WGS) entry which is preliminary data.</text>
</comment>
<name>A0ABV5HZT4_9RHOB</name>
<dbReference type="EMBL" id="JBHMEC010000015">
    <property type="protein sequence ID" value="MFB9149952.1"/>
    <property type="molecule type" value="Genomic_DNA"/>
</dbReference>
<accession>A0ABV5HZT4</accession>
<evidence type="ECO:0000313" key="1">
    <source>
        <dbReference type="EMBL" id="MFB9149952.1"/>
    </source>
</evidence>
<evidence type="ECO:0000313" key="2">
    <source>
        <dbReference type="Proteomes" id="UP001589670"/>
    </source>
</evidence>
<proteinExistence type="predicted"/>
<dbReference type="Proteomes" id="UP001589670">
    <property type="component" value="Unassembled WGS sequence"/>
</dbReference>
<organism evidence="1 2">
    <name type="scientific">Roseovarius ramblicola</name>
    <dbReference type="NCBI Taxonomy" id="2022336"/>
    <lineage>
        <taxon>Bacteria</taxon>
        <taxon>Pseudomonadati</taxon>
        <taxon>Pseudomonadota</taxon>
        <taxon>Alphaproteobacteria</taxon>
        <taxon>Rhodobacterales</taxon>
        <taxon>Roseobacteraceae</taxon>
        <taxon>Roseovarius</taxon>
    </lineage>
</organism>